<protein>
    <submittedName>
        <fullName evidence="1">Uncharacterized protein</fullName>
    </submittedName>
</protein>
<dbReference type="EMBL" id="JAUHHV010000010">
    <property type="protein sequence ID" value="KAK1409672.1"/>
    <property type="molecule type" value="Genomic_DNA"/>
</dbReference>
<comment type="caution">
    <text evidence="1">The sequence shown here is derived from an EMBL/GenBank/DDBJ whole genome shotgun (WGS) entry which is preliminary data.</text>
</comment>
<keyword evidence="2" id="KW-1185">Reference proteome</keyword>
<name>A0AAD8JS88_TARER</name>
<evidence type="ECO:0000313" key="2">
    <source>
        <dbReference type="Proteomes" id="UP001229421"/>
    </source>
</evidence>
<organism evidence="1 2">
    <name type="scientific">Tagetes erecta</name>
    <name type="common">African marigold</name>
    <dbReference type="NCBI Taxonomy" id="13708"/>
    <lineage>
        <taxon>Eukaryota</taxon>
        <taxon>Viridiplantae</taxon>
        <taxon>Streptophyta</taxon>
        <taxon>Embryophyta</taxon>
        <taxon>Tracheophyta</taxon>
        <taxon>Spermatophyta</taxon>
        <taxon>Magnoliopsida</taxon>
        <taxon>eudicotyledons</taxon>
        <taxon>Gunneridae</taxon>
        <taxon>Pentapetalae</taxon>
        <taxon>asterids</taxon>
        <taxon>campanulids</taxon>
        <taxon>Asterales</taxon>
        <taxon>Asteraceae</taxon>
        <taxon>Asteroideae</taxon>
        <taxon>Heliantheae alliance</taxon>
        <taxon>Tageteae</taxon>
        <taxon>Tagetes</taxon>
    </lineage>
</organism>
<sequence length="77" mass="8465">MKQKILPSEIQAFIGIPLELNVNIKPNGALGVEASSLLGNCQPSHSLLLTPRTMLTRGLQLHIHAKVKTNNRSRLQD</sequence>
<dbReference type="AlphaFoldDB" id="A0AAD8JS88"/>
<gene>
    <name evidence="1" type="ORF">QVD17_36201</name>
</gene>
<reference evidence="1" key="1">
    <citation type="journal article" date="2023" name="bioRxiv">
        <title>Improved chromosome-level genome assembly for marigold (Tagetes erecta).</title>
        <authorList>
            <person name="Jiang F."/>
            <person name="Yuan L."/>
            <person name="Wang S."/>
            <person name="Wang H."/>
            <person name="Xu D."/>
            <person name="Wang A."/>
            <person name="Fan W."/>
        </authorList>
    </citation>
    <scope>NUCLEOTIDE SEQUENCE</scope>
    <source>
        <strain evidence="1">WSJ</strain>
        <tissue evidence="1">Leaf</tissue>
    </source>
</reference>
<accession>A0AAD8JS88</accession>
<dbReference type="Proteomes" id="UP001229421">
    <property type="component" value="Unassembled WGS sequence"/>
</dbReference>
<proteinExistence type="predicted"/>
<evidence type="ECO:0000313" key="1">
    <source>
        <dbReference type="EMBL" id="KAK1409672.1"/>
    </source>
</evidence>